<evidence type="ECO:0000256" key="3">
    <source>
        <dbReference type="ARBA" id="ARBA00022833"/>
    </source>
</evidence>
<organism evidence="6 7">
    <name type="scientific">Cuscuta australis</name>
    <dbReference type="NCBI Taxonomy" id="267555"/>
    <lineage>
        <taxon>Eukaryota</taxon>
        <taxon>Viridiplantae</taxon>
        <taxon>Streptophyta</taxon>
        <taxon>Embryophyta</taxon>
        <taxon>Tracheophyta</taxon>
        <taxon>Spermatophyta</taxon>
        <taxon>Magnoliopsida</taxon>
        <taxon>eudicotyledons</taxon>
        <taxon>Gunneridae</taxon>
        <taxon>Pentapetalae</taxon>
        <taxon>asterids</taxon>
        <taxon>lamiids</taxon>
        <taxon>Solanales</taxon>
        <taxon>Convolvulaceae</taxon>
        <taxon>Cuscuteae</taxon>
        <taxon>Cuscuta</taxon>
        <taxon>Cuscuta subgen. Grammica</taxon>
        <taxon>Cuscuta sect. Cleistogrammica</taxon>
    </lineage>
</organism>
<dbReference type="GO" id="GO:0004842">
    <property type="term" value="F:ubiquitin-protein transferase activity"/>
    <property type="evidence" value="ECO:0007669"/>
    <property type="project" value="TreeGrafter"/>
</dbReference>
<evidence type="ECO:0000256" key="4">
    <source>
        <dbReference type="PROSITE-ProRule" id="PRU00175"/>
    </source>
</evidence>
<evidence type="ECO:0000256" key="1">
    <source>
        <dbReference type="ARBA" id="ARBA00022723"/>
    </source>
</evidence>
<protein>
    <recommendedName>
        <fullName evidence="5">RING-type domain-containing protein</fullName>
    </recommendedName>
</protein>
<dbReference type="Gene3D" id="3.30.40.10">
    <property type="entry name" value="Zinc/RING finger domain, C3HC4 (zinc finger)"/>
    <property type="match status" value="1"/>
</dbReference>
<dbReference type="PROSITE" id="PS50089">
    <property type="entry name" value="ZF_RING_2"/>
    <property type="match status" value="1"/>
</dbReference>
<feature type="domain" description="RING-type" evidence="5">
    <location>
        <begin position="211"/>
        <end position="247"/>
    </location>
</feature>
<evidence type="ECO:0000313" key="6">
    <source>
        <dbReference type="EMBL" id="RAL49826.1"/>
    </source>
</evidence>
<dbReference type="GO" id="GO:0043067">
    <property type="term" value="P:regulation of programmed cell death"/>
    <property type="evidence" value="ECO:0007669"/>
    <property type="project" value="TreeGrafter"/>
</dbReference>
<keyword evidence="3" id="KW-0862">Zinc</keyword>
<proteinExistence type="predicted"/>
<comment type="caution">
    <text evidence="6">The sequence shown here is derived from an EMBL/GenBank/DDBJ whole genome shotgun (WGS) entry which is preliminary data.</text>
</comment>
<gene>
    <name evidence="6" type="ORF">DM860_002117</name>
</gene>
<dbReference type="AlphaFoldDB" id="A0A328DX12"/>
<name>A0A328DX12_9ASTE</name>
<dbReference type="EMBL" id="NQVE01000076">
    <property type="protein sequence ID" value="RAL49826.1"/>
    <property type="molecule type" value="Genomic_DNA"/>
</dbReference>
<evidence type="ECO:0000259" key="5">
    <source>
        <dbReference type="PROSITE" id="PS50089"/>
    </source>
</evidence>
<accession>A0A328DX12</accession>
<dbReference type="PANTHER" id="PTHR42647">
    <property type="entry name" value="SBP (S-RIBONUCLEASE BINDING PROTEIN) FAMILY PROTEIN"/>
    <property type="match status" value="1"/>
</dbReference>
<dbReference type="Pfam" id="PF13920">
    <property type="entry name" value="zf-C3HC4_3"/>
    <property type="match status" value="1"/>
</dbReference>
<keyword evidence="7" id="KW-1185">Reference proteome</keyword>
<keyword evidence="1" id="KW-0479">Metal-binding</keyword>
<dbReference type="InterPro" id="IPR013083">
    <property type="entry name" value="Znf_RING/FYVE/PHD"/>
</dbReference>
<dbReference type="InterPro" id="IPR001841">
    <property type="entry name" value="Znf_RING"/>
</dbReference>
<evidence type="ECO:0000313" key="7">
    <source>
        <dbReference type="Proteomes" id="UP000249390"/>
    </source>
</evidence>
<dbReference type="Proteomes" id="UP000249390">
    <property type="component" value="Unassembled WGS sequence"/>
</dbReference>
<dbReference type="PANTHER" id="PTHR42647:SF55">
    <property type="entry name" value="BOI-RELATED E3 UBIQUITIN-PROTEIN LIGASE 1"/>
    <property type="match status" value="1"/>
</dbReference>
<keyword evidence="2 4" id="KW-0863">Zinc-finger</keyword>
<dbReference type="GO" id="GO:0008270">
    <property type="term" value="F:zinc ion binding"/>
    <property type="evidence" value="ECO:0007669"/>
    <property type="project" value="UniProtKB-KW"/>
</dbReference>
<reference evidence="6 7" key="1">
    <citation type="submission" date="2018-06" db="EMBL/GenBank/DDBJ databases">
        <title>The Genome of Cuscuta australis (Dodder) Provides Insight into the Evolution of Plant Parasitism.</title>
        <authorList>
            <person name="Liu H."/>
        </authorList>
    </citation>
    <scope>NUCLEOTIDE SEQUENCE [LARGE SCALE GENOMIC DNA]</scope>
    <source>
        <strain evidence="7">cv. Yunnan</strain>
        <tissue evidence="6">Vines</tissue>
    </source>
</reference>
<sequence length="260" mass="28271">MAVGAPPQFSFGQIPFPSDPMLPEAVRPPGNHTFSSYLLPEVSRKRVRDDEFVIPSGELYQSEIDRIVFNHTKKLRMELQERQRRETRLLVAAIGEGVGKLVREKDGQIQMLGKLNFALQERVKTLYMENQLWRDLALTNEATANSLRNDLEQVLAHVAAEEHVSDGTVTAAAAAAAEEDAGSCCDSSKSGPVPAATAEVVVGQGGGVRMCRRCGVKESSVLLLPCRHLCLCTMCGSTLVSRCPVCSSSMNATVHINMSS</sequence>
<dbReference type="SUPFAM" id="SSF57850">
    <property type="entry name" value="RING/U-box"/>
    <property type="match status" value="1"/>
</dbReference>
<evidence type="ECO:0000256" key="2">
    <source>
        <dbReference type="ARBA" id="ARBA00022771"/>
    </source>
</evidence>
<dbReference type="CDD" id="cd16649">
    <property type="entry name" value="mRING-HC-C3HC5_CGRF1-like"/>
    <property type="match status" value="1"/>
</dbReference>